<comment type="caution">
    <text evidence="2">The sequence shown here is derived from an EMBL/GenBank/DDBJ whole genome shotgun (WGS) entry which is preliminary data.</text>
</comment>
<reference evidence="2" key="1">
    <citation type="submission" date="2020-06" db="EMBL/GenBank/DDBJ databases">
        <title>Draft genome of Bugula neritina, a colonial animal packing powerful symbionts and potential medicines.</title>
        <authorList>
            <person name="Rayko M."/>
        </authorList>
    </citation>
    <scope>NUCLEOTIDE SEQUENCE [LARGE SCALE GENOMIC DNA]</scope>
    <source>
        <strain evidence="2">Kwan_BN1</strain>
    </source>
</reference>
<dbReference type="AlphaFoldDB" id="A0A7J7J3C7"/>
<keyword evidence="3" id="KW-1185">Reference proteome</keyword>
<protein>
    <submittedName>
        <fullName evidence="2">Uncharacterized protein</fullName>
    </submittedName>
</protein>
<evidence type="ECO:0000256" key="1">
    <source>
        <dbReference type="SAM" id="MobiDB-lite"/>
    </source>
</evidence>
<feature type="region of interest" description="Disordered" evidence="1">
    <location>
        <begin position="52"/>
        <end position="79"/>
    </location>
</feature>
<name>A0A7J7J3C7_BUGNE</name>
<dbReference type="EMBL" id="VXIV02003157">
    <property type="protein sequence ID" value="KAF6020625.1"/>
    <property type="molecule type" value="Genomic_DNA"/>
</dbReference>
<evidence type="ECO:0000313" key="3">
    <source>
        <dbReference type="Proteomes" id="UP000593567"/>
    </source>
</evidence>
<sequence>MVDELCDLLPVPIRKEWMKIYRAANLEEKVHPFSLFMSYLEDERAISRRLAERQQRKNDKSIRTHESIAEPSSVHDCDT</sequence>
<evidence type="ECO:0000313" key="2">
    <source>
        <dbReference type="EMBL" id="KAF6020625.1"/>
    </source>
</evidence>
<gene>
    <name evidence="2" type="ORF">EB796_021062</name>
</gene>
<dbReference type="OrthoDB" id="5967017at2759"/>
<proteinExistence type="predicted"/>
<organism evidence="2 3">
    <name type="scientific">Bugula neritina</name>
    <name type="common">Brown bryozoan</name>
    <name type="synonym">Sertularia neritina</name>
    <dbReference type="NCBI Taxonomy" id="10212"/>
    <lineage>
        <taxon>Eukaryota</taxon>
        <taxon>Metazoa</taxon>
        <taxon>Spiralia</taxon>
        <taxon>Lophotrochozoa</taxon>
        <taxon>Bryozoa</taxon>
        <taxon>Gymnolaemata</taxon>
        <taxon>Cheilostomatida</taxon>
        <taxon>Flustrina</taxon>
        <taxon>Buguloidea</taxon>
        <taxon>Bugulidae</taxon>
        <taxon>Bugula</taxon>
    </lineage>
</organism>
<accession>A0A7J7J3C7</accession>
<dbReference type="Proteomes" id="UP000593567">
    <property type="component" value="Unassembled WGS sequence"/>
</dbReference>